<sequence>MKKFQTISVAEMQVLLEDNSAKLLDCRELKDYRIAHIENAMCLHEQLKETMLKKGNKEEKIIIYCYYGHASEHLAEQFTDFGFKHVFSLEGGFASWKQSLTAS</sequence>
<name>A0A1V8MAS4_9GAMM</name>
<evidence type="ECO:0000313" key="3">
    <source>
        <dbReference type="Proteomes" id="UP000191980"/>
    </source>
</evidence>
<feature type="domain" description="Rhodanese" evidence="1">
    <location>
        <begin position="17"/>
        <end position="101"/>
    </location>
</feature>
<dbReference type="RefSeq" id="WP_080523206.1">
    <property type="nucleotide sequence ID" value="NZ_LPUF01000001.1"/>
</dbReference>
<keyword evidence="3" id="KW-1185">Reference proteome</keyword>
<dbReference type="CDD" id="cd00158">
    <property type="entry name" value="RHOD"/>
    <property type="match status" value="1"/>
</dbReference>
<organism evidence="2 3">
    <name type="scientific">Methyloprofundus sedimenti</name>
    <dbReference type="NCBI Taxonomy" id="1420851"/>
    <lineage>
        <taxon>Bacteria</taxon>
        <taxon>Pseudomonadati</taxon>
        <taxon>Pseudomonadota</taxon>
        <taxon>Gammaproteobacteria</taxon>
        <taxon>Methylococcales</taxon>
        <taxon>Methylococcaceae</taxon>
        <taxon>Methyloprofundus</taxon>
    </lineage>
</organism>
<dbReference type="InterPro" id="IPR001763">
    <property type="entry name" value="Rhodanese-like_dom"/>
</dbReference>
<gene>
    <name evidence="2" type="ORF">AU255_12580</name>
</gene>
<dbReference type="OrthoDB" id="9811849at2"/>
<dbReference type="Proteomes" id="UP000191980">
    <property type="component" value="Unassembled WGS sequence"/>
</dbReference>
<proteinExistence type="predicted"/>
<dbReference type="SMART" id="SM00450">
    <property type="entry name" value="RHOD"/>
    <property type="match status" value="1"/>
</dbReference>
<dbReference type="PANTHER" id="PTHR43031:SF1">
    <property type="entry name" value="PYRIDINE NUCLEOTIDE-DISULPHIDE OXIDOREDUCTASE"/>
    <property type="match status" value="1"/>
</dbReference>
<dbReference type="EMBL" id="LPUF01000001">
    <property type="protein sequence ID" value="OQK18608.1"/>
    <property type="molecule type" value="Genomic_DNA"/>
</dbReference>
<dbReference type="STRING" id="1420851.AU255_12580"/>
<accession>A0A1V8MAS4</accession>
<keyword evidence="2" id="KW-0808">Transferase</keyword>
<dbReference type="Pfam" id="PF00581">
    <property type="entry name" value="Rhodanese"/>
    <property type="match status" value="1"/>
</dbReference>
<dbReference type="PROSITE" id="PS50206">
    <property type="entry name" value="RHODANESE_3"/>
    <property type="match status" value="1"/>
</dbReference>
<dbReference type="InterPro" id="IPR036873">
    <property type="entry name" value="Rhodanese-like_dom_sf"/>
</dbReference>
<dbReference type="PANTHER" id="PTHR43031">
    <property type="entry name" value="FAD-DEPENDENT OXIDOREDUCTASE"/>
    <property type="match status" value="1"/>
</dbReference>
<dbReference type="GO" id="GO:0016740">
    <property type="term" value="F:transferase activity"/>
    <property type="evidence" value="ECO:0007669"/>
    <property type="project" value="UniProtKB-KW"/>
</dbReference>
<dbReference type="Gene3D" id="3.40.250.10">
    <property type="entry name" value="Rhodanese-like domain"/>
    <property type="match status" value="1"/>
</dbReference>
<protein>
    <submittedName>
        <fullName evidence="2">Sulfurtransferase</fullName>
    </submittedName>
</protein>
<reference evidence="2 3" key="1">
    <citation type="submission" date="2015-12" db="EMBL/GenBank/DDBJ databases">
        <authorList>
            <person name="Shamseldin A."/>
            <person name="Moawad H."/>
            <person name="Abd El-Rahim W.M."/>
            <person name="Sadowsky M.J."/>
        </authorList>
    </citation>
    <scope>NUCLEOTIDE SEQUENCE [LARGE SCALE GENOMIC DNA]</scope>
    <source>
        <strain evidence="2 3">WF1</strain>
    </source>
</reference>
<evidence type="ECO:0000313" key="2">
    <source>
        <dbReference type="EMBL" id="OQK18608.1"/>
    </source>
</evidence>
<dbReference type="InterPro" id="IPR050229">
    <property type="entry name" value="GlpE_sulfurtransferase"/>
</dbReference>
<dbReference type="AlphaFoldDB" id="A0A1V8MAS4"/>
<dbReference type="SUPFAM" id="SSF52821">
    <property type="entry name" value="Rhodanese/Cell cycle control phosphatase"/>
    <property type="match status" value="1"/>
</dbReference>
<evidence type="ECO:0000259" key="1">
    <source>
        <dbReference type="PROSITE" id="PS50206"/>
    </source>
</evidence>
<comment type="caution">
    <text evidence="2">The sequence shown here is derived from an EMBL/GenBank/DDBJ whole genome shotgun (WGS) entry which is preliminary data.</text>
</comment>